<dbReference type="GO" id="GO:0052621">
    <property type="term" value="F:diguanylate cyclase activity"/>
    <property type="evidence" value="ECO:0007669"/>
    <property type="project" value="UniProtKB-EC"/>
</dbReference>
<dbReference type="PROSITE" id="PS50887">
    <property type="entry name" value="GGDEF"/>
    <property type="match status" value="1"/>
</dbReference>
<dbReference type="AlphaFoldDB" id="A0A645JMC3"/>
<dbReference type="EMBL" id="VSSQ01144814">
    <property type="protein sequence ID" value="MPN64240.1"/>
    <property type="molecule type" value="Genomic_DNA"/>
</dbReference>
<sequence length="150" mass="16728">MFNRNYLEILIDFESQNARKEHYPVSAILIDVDNFKYFNDQYGHDFGDKVLSGVSTLMAGKLRESDYIGRYGGDEFLILLPRLAKEEATGVAQRILDALPCLNIEGSREAIGVSMGIAEHAADADLRATIKLADDAMFRAKKNGGNQYSF</sequence>
<keyword evidence="2" id="KW-0548">Nucleotidyltransferase</keyword>
<dbReference type="Gene3D" id="3.30.70.270">
    <property type="match status" value="1"/>
</dbReference>
<name>A0A645JMC3_9ZZZZ</name>
<dbReference type="InterPro" id="IPR050469">
    <property type="entry name" value="Diguanylate_Cyclase"/>
</dbReference>
<accession>A0A645JMC3</accession>
<dbReference type="FunFam" id="3.30.70.270:FF:000001">
    <property type="entry name" value="Diguanylate cyclase domain protein"/>
    <property type="match status" value="1"/>
</dbReference>
<evidence type="ECO:0000313" key="2">
    <source>
        <dbReference type="EMBL" id="MPN64240.1"/>
    </source>
</evidence>
<dbReference type="SUPFAM" id="SSF55073">
    <property type="entry name" value="Nucleotide cyclase"/>
    <property type="match status" value="1"/>
</dbReference>
<dbReference type="Pfam" id="PF00990">
    <property type="entry name" value="GGDEF"/>
    <property type="match status" value="1"/>
</dbReference>
<keyword evidence="2" id="KW-0808">Transferase</keyword>
<organism evidence="2">
    <name type="scientific">bioreactor metagenome</name>
    <dbReference type="NCBI Taxonomy" id="1076179"/>
    <lineage>
        <taxon>unclassified sequences</taxon>
        <taxon>metagenomes</taxon>
        <taxon>ecological metagenomes</taxon>
    </lineage>
</organism>
<comment type="caution">
    <text evidence="2">The sequence shown here is derived from an EMBL/GenBank/DDBJ whole genome shotgun (WGS) entry which is preliminary data.</text>
</comment>
<dbReference type="NCBIfam" id="TIGR00254">
    <property type="entry name" value="GGDEF"/>
    <property type="match status" value="1"/>
</dbReference>
<dbReference type="PANTHER" id="PTHR45138">
    <property type="entry name" value="REGULATORY COMPONENTS OF SENSORY TRANSDUCTION SYSTEM"/>
    <property type="match status" value="1"/>
</dbReference>
<dbReference type="PANTHER" id="PTHR45138:SF9">
    <property type="entry name" value="DIGUANYLATE CYCLASE DGCM-RELATED"/>
    <property type="match status" value="1"/>
</dbReference>
<dbReference type="EC" id="2.7.7.65" evidence="2"/>
<dbReference type="InterPro" id="IPR043128">
    <property type="entry name" value="Rev_trsase/Diguanyl_cyclase"/>
</dbReference>
<reference evidence="2" key="1">
    <citation type="submission" date="2019-08" db="EMBL/GenBank/DDBJ databases">
        <authorList>
            <person name="Kucharzyk K."/>
            <person name="Murdoch R.W."/>
            <person name="Higgins S."/>
            <person name="Loffler F."/>
        </authorList>
    </citation>
    <scope>NUCLEOTIDE SEQUENCE</scope>
</reference>
<proteinExistence type="predicted"/>
<dbReference type="CDD" id="cd01949">
    <property type="entry name" value="GGDEF"/>
    <property type="match status" value="1"/>
</dbReference>
<gene>
    <name evidence="2" type="primary">dosC_13</name>
    <name evidence="2" type="ORF">SDC9_212011</name>
</gene>
<protein>
    <submittedName>
        <fullName evidence="2">Diguanylate cyclase DosC</fullName>
        <ecNumber evidence="2">2.7.7.65</ecNumber>
    </submittedName>
</protein>
<evidence type="ECO:0000259" key="1">
    <source>
        <dbReference type="PROSITE" id="PS50887"/>
    </source>
</evidence>
<dbReference type="InterPro" id="IPR029787">
    <property type="entry name" value="Nucleotide_cyclase"/>
</dbReference>
<feature type="domain" description="GGDEF" evidence="1">
    <location>
        <begin position="23"/>
        <end position="150"/>
    </location>
</feature>
<dbReference type="InterPro" id="IPR000160">
    <property type="entry name" value="GGDEF_dom"/>
</dbReference>
<dbReference type="SMART" id="SM00267">
    <property type="entry name" value="GGDEF"/>
    <property type="match status" value="1"/>
</dbReference>